<feature type="domain" description="Galectin" evidence="4">
    <location>
        <begin position="134"/>
        <end position="268"/>
    </location>
</feature>
<dbReference type="EMBL" id="BLXT01006848">
    <property type="protein sequence ID" value="GFO33994.1"/>
    <property type="molecule type" value="Genomic_DNA"/>
</dbReference>
<dbReference type="SMART" id="SM00908">
    <property type="entry name" value="Gal-bind_lectin"/>
    <property type="match status" value="1"/>
</dbReference>
<proteinExistence type="predicted"/>
<evidence type="ECO:0000256" key="1">
    <source>
        <dbReference type="ARBA" id="ARBA00022734"/>
    </source>
</evidence>
<evidence type="ECO:0000256" key="2">
    <source>
        <dbReference type="RuleBase" id="RU102079"/>
    </source>
</evidence>
<sequence>MVHQLYGQKTMRGHILSVMRCWLLHHVIVQLSICSLASESTRYVRYNDRSLICNSDLIPLTSSPANYLECARTCERQSNCTAFMFTRNSPGVQGTCSWCPANDIVNISYTPADPLLETWTKILGYLVFPNDPSIQEPIPSTLSVGRAVIFQARVPDPVTQRSFFSLCVDNKLEKIAVRVAARFNYHGDQERVIISNHKDWYWELAYSPEGFFPFSPGQKIEIAVLGRSEGFDVFLNGDYIRTVNRTATWVGQINYVEVADFEEVLITI</sequence>
<evidence type="ECO:0000259" key="4">
    <source>
        <dbReference type="PROSITE" id="PS51304"/>
    </source>
</evidence>
<dbReference type="PROSITE" id="PS51304">
    <property type="entry name" value="GALECTIN"/>
    <property type="match status" value="1"/>
</dbReference>
<feature type="chain" id="PRO_5043819940" description="Galectin" evidence="3">
    <location>
        <begin position="38"/>
        <end position="268"/>
    </location>
</feature>
<reference evidence="5 6" key="1">
    <citation type="journal article" date="2021" name="Elife">
        <title>Chloroplast acquisition without the gene transfer in kleptoplastic sea slugs, Plakobranchus ocellatus.</title>
        <authorList>
            <person name="Maeda T."/>
            <person name="Takahashi S."/>
            <person name="Yoshida T."/>
            <person name="Shimamura S."/>
            <person name="Takaki Y."/>
            <person name="Nagai Y."/>
            <person name="Toyoda A."/>
            <person name="Suzuki Y."/>
            <person name="Arimoto A."/>
            <person name="Ishii H."/>
            <person name="Satoh N."/>
            <person name="Nishiyama T."/>
            <person name="Hasebe M."/>
            <person name="Maruyama T."/>
            <person name="Minagawa J."/>
            <person name="Obokata J."/>
            <person name="Shigenobu S."/>
        </authorList>
    </citation>
    <scope>NUCLEOTIDE SEQUENCE [LARGE SCALE GENOMIC DNA]</scope>
</reference>
<dbReference type="InterPro" id="IPR001079">
    <property type="entry name" value="Galectin_CRD"/>
</dbReference>
<evidence type="ECO:0000256" key="3">
    <source>
        <dbReference type="SAM" id="SignalP"/>
    </source>
</evidence>
<dbReference type="AlphaFoldDB" id="A0AAV4CQ29"/>
<protein>
    <recommendedName>
        <fullName evidence="2">Galectin</fullName>
    </recommendedName>
</protein>
<keyword evidence="3" id="KW-0732">Signal</keyword>
<dbReference type="GO" id="GO:0030246">
    <property type="term" value="F:carbohydrate binding"/>
    <property type="evidence" value="ECO:0007669"/>
    <property type="project" value="UniProtKB-UniRule"/>
</dbReference>
<gene>
    <name evidence="5" type="ORF">PoB_006049900</name>
</gene>
<evidence type="ECO:0000313" key="6">
    <source>
        <dbReference type="Proteomes" id="UP000735302"/>
    </source>
</evidence>
<evidence type="ECO:0000313" key="5">
    <source>
        <dbReference type="EMBL" id="GFO33994.1"/>
    </source>
</evidence>
<comment type="caution">
    <text evidence="5">The sequence shown here is derived from an EMBL/GenBank/DDBJ whole genome shotgun (WGS) entry which is preliminary data.</text>
</comment>
<name>A0AAV4CQ29_9GAST</name>
<feature type="signal peptide" evidence="3">
    <location>
        <begin position="1"/>
        <end position="37"/>
    </location>
</feature>
<accession>A0AAV4CQ29</accession>
<organism evidence="5 6">
    <name type="scientific">Plakobranchus ocellatus</name>
    <dbReference type="NCBI Taxonomy" id="259542"/>
    <lineage>
        <taxon>Eukaryota</taxon>
        <taxon>Metazoa</taxon>
        <taxon>Spiralia</taxon>
        <taxon>Lophotrochozoa</taxon>
        <taxon>Mollusca</taxon>
        <taxon>Gastropoda</taxon>
        <taxon>Heterobranchia</taxon>
        <taxon>Euthyneura</taxon>
        <taxon>Panpulmonata</taxon>
        <taxon>Sacoglossa</taxon>
        <taxon>Placobranchoidea</taxon>
        <taxon>Plakobranchidae</taxon>
        <taxon>Plakobranchus</taxon>
    </lineage>
</organism>
<dbReference type="Pfam" id="PF00337">
    <property type="entry name" value="Gal-bind_lectin"/>
    <property type="match status" value="1"/>
</dbReference>
<keyword evidence="1 2" id="KW-0430">Lectin</keyword>
<dbReference type="InterPro" id="IPR013320">
    <property type="entry name" value="ConA-like_dom_sf"/>
</dbReference>
<dbReference type="Proteomes" id="UP000735302">
    <property type="component" value="Unassembled WGS sequence"/>
</dbReference>
<dbReference type="Gene3D" id="2.60.120.200">
    <property type="match status" value="1"/>
</dbReference>
<keyword evidence="6" id="KW-1185">Reference proteome</keyword>
<dbReference type="SUPFAM" id="SSF49899">
    <property type="entry name" value="Concanavalin A-like lectins/glucanases"/>
    <property type="match status" value="1"/>
</dbReference>